<dbReference type="GO" id="GO:0032259">
    <property type="term" value="P:methylation"/>
    <property type="evidence" value="ECO:0007669"/>
    <property type="project" value="UniProtKB-KW"/>
</dbReference>
<dbReference type="Gene3D" id="3.40.50.150">
    <property type="entry name" value="Vaccinia Virus protein VP39"/>
    <property type="match status" value="1"/>
</dbReference>
<dbReference type="CDD" id="cd02440">
    <property type="entry name" value="AdoMet_MTases"/>
    <property type="match status" value="1"/>
</dbReference>
<name>A0A1H9HQM1_9LACT</name>
<accession>A0A1H9HQM1</accession>
<keyword evidence="2" id="KW-1185">Reference proteome</keyword>
<evidence type="ECO:0000313" key="1">
    <source>
        <dbReference type="EMBL" id="SEQ64634.1"/>
    </source>
</evidence>
<dbReference type="InterPro" id="IPR010719">
    <property type="entry name" value="MnmM_MeTrfase"/>
</dbReference>
<proteinExistence type="predicted"/>
<reference evidence="1 2" key="1">
    <citation type="submission" date="2016-10" db="EMBL/GenBank/DDBJ databases">
        <authorList>
            <person name="de Groot N.N."/>
        </authorList>
    </citation>
    <scope>NUCLEOTIDE SEQUENCE [LARGE SCALE GENOMIC DNA]</scope>
    <source>
        <strain evidence="1 2">DSM 15827</strain>
    </source>
</reference>
<keyword evidence="1" id="KW-0808">Transferase</keyword>
<organism evidence="1 2">
    <name type="scientific">Granulicatella balaenopterae</name>
    <dbReference type="NCBI Taxonomy" id="137733"/>
    <lineage>
        <taxon>Bacteria</taxon>
        <taxon>Bacillati</taxon>
        <taxon>Bacillota</taxon>
        <taxon>Bacilli</taxon>
        <taxon>Lactobacillales</taxon>
        <taxon>Carnobacteriaceae</taxon>
        <taxon>Granulicatella</taxon>
    </lineage>
</organism>
<dbReference type="SUPFAM" id="SSF53335">
    <property type="entry name" value="S-adenosyl-L-methionine-dependent methyltransferases"/>
    <property type="match status" value="1"/>
</dbReference>
<dbReference type="PANTHER" id="PTHR35276">
    <property type="entry name" value="S-ADENOSYL-L-METHIONINE-DEPENDENT METHYLTRANSFERASES SUPERFAMILY PROTEIN"/>
    <property type="match status" value="1"/>
</dbReference>
<dbReference type="STRING" id="137733.SAMN05421767_10330"/>
<dbReference type="EMBL" id="FOGF01000003">
    <property type="protein sequence ID" value="SEQ64634.1"/>
    <property type="molecule type" value="Genomic_DNA"/>
</dbReference>
<dbReference type="PANTHER" id="PTHR35276:SF1">
    <property type="entry name" value="TRNA (MNM(5)S(2)U34)-METHYLTRANSFERASE, CHLOROPLASTIC"/>
    <property type="match status" value="1"/>
</dbReference>
<dbReference type="GO" id="GO:0008168">
    <property type="term" value="F:methyltransferase activity"/>
    <property type="evidence" value="ECO:0007669"/>
    <property type="project" value="UniProtKB-KW"/>
</dbReference>
<evidence type="ECO:0000313" key="2">
    <source>
        <dbReference type="Proteomes" id="UP000198556"/>
    </source>
</evidence>
<keyword evidence="1" id="KW-0489">Methyltransferase</keyword>
<dbReference type="InterPro" id="IPR029063">
    <property type="entry name" value="SAM-dependent_MTases_sf"/>
</dbReference>
<dbReference type="AlphaFoldDB" id="A0A1H9HQM1"/>
<dbReference type="Pfam" id="PF06962">
    <property type="entry name" value="rRNA_methylase"/>
    <property type="match status" value="1"/>
</dbReference>
<gene>
    <name evidence="1" type="ORF">SAMN05421767_10330</name>
</gene>
<protein>
    <submittedName>
        <fullName evidence="1">Putative rRNA methylase</fullName>
    </submittedName>
</protein>
<dbReference type="RefSeq" id="WP_322787573.1">
    <property type="nucleotide sequence ID" value="NZ_FOGF01000003.1"/>
</dbReference>
<sequence length="195" mass="21712">MQNSKNYSHTLLREIISIGDTVIDATCGNGNDTLFMAQLIGKSGQVLAFDIQQQAINNTLTLIQQNNCDKQVSCIKDSHSNLPKYIDSDTKIKAAIFNLGYLPKSDKSIITLPKSTIAAINSIQDYLIPGGRIVIVAYYGHQNGQEELDAISTYLSQQDQQDWSVLQYQFINQKNCPPICFCLEKKQKNISSCLS</sequence>
<dbReference type="Proteomes" id="UP000198556">
    <property type="component" value="Unassembled WGS sequence"/>
</dbReference>